<evidence type="ECO:0000256" key="4">
    <source>
        <dbReference type="ARBA" id="ARBA00023002"/>
    </source>
</evidence>
<feature type="binding site" evidence="6">
    <location>
        <position position="126"/>
    </location>
    <ligand>
        <name>Fe cation</name>
        <dbReference type="ChEBI" id="CHEBI:24875"/>
        <label>1</label>
    </ligand>
</feature>
<dbReference type="FunFam" id="1.20.1260.10:FF:000001">
    <property type="entry name" value="Non-heme ferritin"/>
    <property type="match status" value="1"/>
</dbReference>
<dbReference type="GO" id="GO:0005829">
    <property type="term" value="C:cytosol"/>
    <property type="evidence" value="ECO:0007669"/>
    <property type="project" value="TreeGrafter"/>
</dbReference>
<feature type="binding site" evidence="6">
    <location>
        <position position="50"/>
    </location>
    <ligand>
        <name>Fe cation</name>
        <dbReference type="ChEBI" id="CHEBI:24875"/>
        <label>1</label>
    </ligand>
</feature>
<evidence type="ECO:0000256" key="3">
    <source>
        <dbReference type="ARBA" id="ARBA00022723"/>
    </source>
</evidence>
<feature type="binding site" evidence="6">
    <location>
        <position position="17"/>
    </location>
    <ligand>
        <name>Fe cation</name>
        <dbReference type="ChEBI" id="CHEBI:24875"/>
        <label>1</label>
    </ligand>
</feature>
<comment type="similarity">
    <text evidence="1 7">Belongs to the ferritin family. Prokaryotic subfamily.</text>
</comment>
<dbReference type="EMBL" id="LR134510">
    <property type="protein sequence ID" value="VEJ09926.1"/>
    <property type="molecule type" value="Genomic_DNA"/>
</dbReference>
<keyword evidence="2 7" id="KW-0409">Iron storage</keyword>
<dbReference type="CDD" id="cd01055">
    <property type="entry name" value="Nonheme_Ferritin"/>
    <property type="match status" value="1"/>
</dbReference>
<dbReference type="InterPro" id="IPR009040">
    <property type="entry name" value="Ferritin-like_diiron"/>
</dbReference>
<feature type="domain" description="Ferritin-like diiron" evidence="8">
    <location>
        <begin position="1"/>
        <end position="144"/>
    </location>
</feature>
<evidence type="ECO:0000313" key="9">
    <source>
        <dbReference type="EMBL" id="VEJ09926.1"/>
    </source>
</evidence>
<comment type="function">
    <text evidence="7">Iron-storage protein.</text>
</comment>
<name>A0A448TVF0_9PAST</name>
<keyword evidence="7" id="KW-0963">Cytoplasm</keyword>
<evidence type="ECO:0000313" key="10">
    <source>
        <dbReference type="Proteomes" id="UP000279799"/>
    </source>
</evidence>
<dbReference type="PROSITE" id="PS50905">
    <property type="entry name" value="FERRITIN_LIKE"/>
    <property type="match status" value="1"/>
</dbReference>
<keyword evidence="3 6" id="KW-0479">Metal-binding</keyword>
<dbReference type="AlphaFoldDB" id="A0A448TVF0"/>
<reference evidence="9 10" key="1">
    <citation type="submission" date="2018-12" db="EMBL/GenBank/DDBJ databases">
        <authorList>
            <consortium name="Pathogen Informatics"/>
        </authorList>
    </citation>
    <scope>NUCLEOTIDE SEQUENCE [LARGE SCALE GENOMIC DNA]</scope>
    <source>
        <strain evidence="9 10">NCTC12871</strain>
    </source>
</reference>
<comment type="catalytic activity">
    <reaction evidence="7">
        <text>4 Fe(2+) + O2 + 6 H2O = 4 iron(III) oxide-hydroxide + 12 H(+)</text>
        <dbReference type="Rhea" id="RHEA:11972"/>
        <dbReference type="ChEBI" id="CHEBI:15377"/>
        <dbReference type="ChEBI" id="CHEBI:15378"/>
        <dbReference type="ChEBI" id="CHEBI:15379"/>
        <dbReference type="ChEBI" id="CHEBI:29033"/>
        <dbReference type="ChEBI" id="CHEBI:78619"/>
        <dbReference type="EC" id="1.16.3.2"/>
    </reaction>
</comment>
<dbReference type="GO" id="GO:0042802">
    <property type="term" value="F:identical protein binding"/>
    <property type="evidence" value="ECO:0007669"/>
    <property type="project" value="UniProtKB-ARBA"/>
</dbReference>
<evidence type="ECO:0000256" key="1">
    <source>
        <dbReference type="ARBA" id="ARBA00006950"/>
    </source>
</evidence>
<proteinExistence type="inferred from homology"/>
<organism evidence="9 10">
    <name type="scientific">Actinobacillus delphinicola</name>
    <dbReference type="NCBI Taxonomy" id="51161"/>
    <lineage>
        <taxon>Bacteria</taxon>
        <taxon>Pseudomonadati</taxon>
        <taxon>Pseudomonadota</taxon>
        <taxon>Gammaproteobacteria</taxon>
        <taxon>Pasteurellales</taxon>
        <taxon>Pasteurellaceae</taxon>
        <taxon>Actinobacillus</taxon>
    </lineage>
</organism>
<dbReference type="PANTHER" id="PTHR11431">
    <property type="entry name" value="FERRITIN"/>
    <property type="match status" value="1"/>
</dbReference>
<evidence type="ECO:0000256" key="7">
    <source>
        <dbReference type="RuleBase" id="RU361145"/>
    </source>
</evidence>
<evidence type="ECO:0000256" key="6">
    <source>
        <dbReference type="PIRSR" id="PIRSR601519-1"/>
    </source>
</evidence>
<dbReference type="GO" id="GO:0006826">
    <property type="term" value="P:iron ion transport"/>
    <property type="evidence" value="ECO:0007669"/>
    <property type="project" value="InterPro"/>
</dbReference>
<dbReference type="InterPro" id="IPR041719">
    <property type="entry name" value="Ferritin_prok"/>
</dbReference>
<dbReference type="SUPFAM" id="SSF47240">
    <property type="entry name" value="Ferritin-like"/>
    <property type="match status" value="1"/>
</dbReference>
<accession>A0A448TVF0</accession>
<feature type="binding site" evidence="6">
    <location>
        <position position="53"/>
    </location>
    <ligand>
        <name>Fe cation</name>
        <dbReference type="ChEBI" id="CHEBI:24875"/>
        <label>1</label>
    </ligand>
</feature>
<protein>
    <recommendedName>
        <fullName evidence="7">Ferritin</fullName>
        <ecNumber evidence="7">1.16.3.2</ecNumber>
    </recommendedName>
</protein>
<dbReference type="GO" id="GO:0008199">
    <property type="term" value="F:ferric iron binding"/>
    <property type="evidence" value="ECO:0007669"/>
    <property type="project" value="InterPro"/>
</dbReference>
<dbReference type="Pfam" id="PF00210">
    <property type="entry name" value="Ferritin"/>
    <property type="match status" value="1"/>
</dbReference>
<feature type="binding site" evidence="6">
    <location>
        <position position="94"/>
    </location>
    <ligand>
        <name>Fe cation</name>
        <dbReference type="ChEBI" id="CHEBI:24875"/>
        <label>1</label>
    </ligand>
</feature>
<dbReference type="RefSeq" id="WP_126600251.1">
    <property type="nucleotide sequence ID" value="NZ_LR134510.1"/>
</dbReference>
<dbReference type="PANTHER" id="PTHR11431:SF127">
    <property type="entry name" value="BACTERIAL NON-HEME FERRITIN"/>
    <property type="match status" value="1"/>
</dbReference>
<evidence type="ECO:0000256" key="2">
    <source>
        <dbReference type="ARBA" id="ARBA00022434"/>
    </source>
</evidence>
<dbReference type="GO" id="GO:0004322">
    <property type="term" value="F:ferroxidase activity"/>
    <property type="evidence" value="ECO:0007669"/>
    <property type="project" value="TreeGrafter"/>
</dbReference>
<dbReference type="InterPro" id="IPR009078">
    <property type="entry name" value="Ferritin-like_SF"/>
</dbReference>
<dbReference type="GO" id="GO:0006879">
    <property type="term" value="P:intracellular iron ion homeostasis"/>
    <property type="evidence" value="ECO:0007669"/>
    <property type="project" value="UniProtKB-KW"/>
</dbReference>
<dbReference type="InterPro" id="IPR008331">
    <property type="entry name" value="Ferritin_DPS_dom"/>
</dbReference>
<evidence type="ECO:0000256" key="5">
    <source>
        <dbReference type="ARBA" id="ARBA00023004"/>
    </source>
</evidence>
<dbReference type="NCBIfam" id="NF007638">
    <property type="entry name" value="PRK10304.1"/>
    <property type="match status" value="1"/>
</dbReference>
<dbReference type="Gene3D" id="1.20.1260.10">
    <property type="match status" value="1"/>
</dbReference>
<gene>
    <name evidence="9" type="primary">ftnA_1</name>
    <name evidence="9" type="ORF">NCTC12871_01415</name>
</gene>
<dbReference type="InterPro" id="IPR001519">
    <property type="entry name" value="Ferritin"/>
</dbReference>
<keyword evidence="4 9" id="KW-0560">Oxidoreductase</keyword>
<keyword evidence="10" id="KW-1185">Reference proteome</keyword>
<dbReference type="KEGG" id="adp:NCTC12871_01415"/>
<dbReference type="InterPro" id="IPR012347">
    <property type="entry name" value="Ferritin-like"/>
</dbReference>
<sequence length="160" mass="18419">MLDQAVTAKLNEQINLEYYSSNVYLQMSAWCAQKGFEGAAAFLLRHANEEMMHMQKLFGYISETGGMPLLGEIAAPKADFSTLREVFEMTLEHEKLVTRKINELVDLTIQKDHATFQFLQWYVAEQHEELKLFNMILDKFNLLGESGQALYFIDKDLATL</sequence>
<evidence type="ECO:0000259" key="8">
    <source>
        <dbReference type="PROSITE" id="PS50905"/>
    </source>
</evidence>
<comment type="subcellular location">
    <subcellularLocation>
        <location evidence="7">Cytoplasm</location>
    </subcellularLocation>
</comment>
<dbReference type="Proteomes" id="UP000279799">
    <property type="component" value="Chromosome"/>
</dbReference>
<dbReference type="EC" id="1.16.3.2" evidence="7"/>
<keyword evidence="5 6" id="KW-0408">Iron</keyword>
<dbReference type="GO" id="GO:0008198">
    <property type="term" value="F:ferrous iron binding"/>
    <property type="evidence" value="ECO:0007669"/>
    <property type="project" value="TreeGrafter"/>
</dbReference>
<dbReference type="OrthoDB" id="9801481at2"/>